<reference evidence="4" key="1">
    <citation type="submission" date="2016-10" db="EMBL/GenBank/DDBJ databases">
        <authorList>
            <person name="Varghese N."/>
            <person name="Submissions S."/>
        </authorList>
    </citation>
    <scope>NUCLEOTIDE SEQUENCE [LARGE SCALE GENOMIC DNA]</scope>
    <source>
        <strain evidence="4">DSM 17071</strain>
    </source>
</reference>
<evidence type="ECO:0000313" key="4">
    <source>
        <dbReference type="Proteomes" id="UP000198869"/>
    </source>
</evidence>
<feature type="domain" description="Response regulatory" evidence="2">
    <location>
        <begin position="7"/>
        <end position="128"/>
    </location>
</feature>
<protein>
    <submittedName>
        <fullName evidence="3">Response regulator receiver domain-containing protein</fullName>
    </submittedName>
</protein>
<accession>A0A1G8I2M7</accession>
<dbReference type="InterPro" id="IPR011006">
    <property type="entry name" value="CheY-like_superfamily"/>
</dbReference>
<dbReference type="AlphaFoldDB" id="A0A1G8I2M7"/>
<dbReference type="PROSITE" id="PS50110">
    <property type="entry name" value="RESPONSE_REGULATORY"/>
    <property type="match status" value="1"/>
</dbReference>
<dbReference type="Pfam" id="PF00072">
    <property type="entry name" value="Response_reg"/>
    <property type="match status" value="1"/>
</dbReference>
<evidence type="ECO:0000256" key="1">
    <source>
        <dbReference type="PROSITE-ProRule" id="PRU00169"/>
    </source>
</evidence>
<dbReference type="OrthoDB" id="7631574at2"/>
<comment type="caution">
    <text evidence="1">Lacks conserved residue(s) required for the propagation of feature annotation.</text>
</comment>
<keyword evidence="4" id="KW-1185">Reference proteome</keyword>
<dbReference type="SUPFAM" id="SSF52172">
    <property type="entry name" value="CheY-like"/>
    <property type="match status" value="1"/>
</dbReference>
<evidence type="ECO:0000313" key="3">
    <source>
        <dbReference type="EMBL" id="SDI13168.1"/>
    </source>
</evidence>
<dbReference type="Gene3D" id="3.40.50.2300">
    <property type="match status" value="1"/>
</dbReference>
<dbReference type="InterPro" id="IPR001789">
    <property type="entry name" value="Sig_transdc_resp-reg_receiver"/>
</dbReference>
<gene>
    <name evidence="3" type="ORF">SAMN05421846_104184</name>
</gene>
<organism evidence="3 4">
    <name type="scientific">Chryseobacterium taeanense</name>
    <dbReference type="NCBI Taxonomy" id="311334"/>
    <lineage>
        <taxon>Bacteria</taxon>
        <taxon>Pseudomonadati</taxon>
        <taxon>Bacteroidota</taxon>
        <taxon>Flavobacteriia</taxon>
        <taxon>Flavobacteriales</taxon>
        <taxon>Weeksellaceae</taxon>
        <taxon>Chryseobacterium group</taxon>
        <taxon>Chryseobacterium</taxon>
    </lineage>
</organism>
<proteinExistence type="predicted"/>
<dbReference type="GO" id="GO:0000160">
    <property type="term" value="P:phosphorelay signal transduction system"/>
    <property type="evidence" value="ECO:0007669"/>
    <property type="project" value="InterPro"/>
</dbReference>
<dbReference type="EMBL" id="FNDW01000004">
    <property type="protein sequence ID" value="SDI13168.1"/>
    <property type="molecule type" value="Genomic_DNA"/>
</dbReference>
<sequence length="148" mass="17195">MIKEYLNVILTDGDEGNVILFKNILQNLRIQVKIKSFYSIKDMMDHLNAKDAIIPEILFLNFNISQKNCISYLSELKANNKFDHMTAIIYSDHLSSEDEEEIFVNGANVLMKKPDNYKDLKKNVTEIMTVAWQYHTSGLNKNNFIMKV</sequence>
<name>A0A1G8I2M7_9FLAO</name>
<evidence type="ECO:0000259" key="2">
    <source>
        <dbReference type="PROSITE" id="PS50110"/>
    </source>
</evidence>
<dbReference type="STRING" id="311334.SAMN05421846_104184"/>
<dbReference type="Proteomes" id="UP000198869">
    <property type="component" value="Unassembled WGS sequence"/>
</dbReference>
<dbReference type="RefSeq" id="WP_089856865.1">
    <property type="nucleotide sequence ID" value="NZ_FNDW01000004.1"/>
</dbReference>